<dbReference type="Proteomes" id="UP000054632">
    <property type="component" value="Unassembled WGS sequence"/>
</dbReference>
<reference evidence="17 18" key="1">
    <citation type="submission" date="2015-01" db="EMBL/GenBank/DDBJ databases">
        <title>Evolution of Trichinella species and genotypes.</title>
        <authorList>
            <person name="Korhonen P.K."/>
            <person name="Edoardo P."/>
            <person name="Giuseppe L.R."/>
            <person name="Gasser R.B."/>
        </authorList>
    </citation>
    <scope>NUCLEOTIDE SEQUENCE [LARGE SCALE GENOMIC DNA]</scope>
    <source>
        <strain evidence="17">ISS13</strain>
    </source>
</reference>
<dbReference type="PANTHER" id="PTHR22594">
    <property type="entry name" value="ASPARTYL/LYSYL-TRNA SYNTHETASE"/>
    <property type="match status" value="1"/>
</dbReference>
<dbReference type="InterPro" id="IPR004365">
    <property type="entry name" value="NA-bd_OB_tRNA"/>
</dbReference>
<dbReference type="InterPro" id="IPR004364">
    <property type="entry name" value="Aa-tRNA-synt_II"/>
</dbReference>
<evidence type="ECO:0000256" key="8">
    <source>
        <dbReference type="ARBA" id="ARBA00022917"/>
    </source>
</evidence>
<dbReference type="GO" id="GO:1990904">
    <property type="term" value="C:ribonucleoprotein complex"/>
    <property type="evidence" value="ECO:0007669"/>
    <property type="project" value="UniProtKB-KW"/>
</dbReference>
<evidence type="ECO:0000256" key="6">
    <source>
        <dbReference type="ARBA" id="ARBA00022741"/>
    </source>
</evidence>
<keyword evidence="7" id="KW-0067">ATP-binding</keyword>
<evidence type="ECO:0000313" key="17">
    <source>
        <dbReference type="EMBL" id="KRY65633.1"/>
    </source>
</evidence>
<evidence type="ECO:0000256" key="3">
    <source>
        <dbReference type="ARBA" id="ARBA00012816"/>
    </source>
</evidence>
<comment type="caution">
    <text evidence="17">The sequence shown here is derived from an EMBL/GenBank/DDBJ whole genome shotgun (WGS) entry which is preliminary data.</text>
</comment>
<dbReference type="Gene3D" id="3.30.1910.20">
    <property type="entry name" value="asparaginyl-tRNA synthetase, N-terminal domain"/>
    <property type="match status" value="1"/>
</dbReference>
<evidence type="ECO:0000259" key="16">
    <source>
        <dbReference type="PROSITE" id="PS50862"/>
    </source>
</evidence>
<dbReference type="EC" id="6.1.1.22" evidence="3"/>
<comment type="catalytic activity">
    <reaction evidence="14">
        <text>tRNA(Asn) + L-asparagine + ATP = L-asparaginyl-tRNA(Asn) + AMP + diphosphate + H(+)</text>
        <dbReference type="Rhea" id="RHEA:11180"/>
        <dbReference type="Rhea" id="RHEA-COMP:9659"/>
        <dbReference type="Rhea" id="RHEA-COMP:9674"/>
        <dbReference type="ChEBI" id="CHEBI:15378"/>
        <dbReference type="ChEBI" id="CHEBI:30616"/>
        <dbReference type="ChEBI" id="CHEBI:33019"/>
        <dbReference type="ChEBI" id="CHEBI:58048"/>
        <dbReference type="ChEBI" id="CHEBI:78442"/>
        <dbReference type="ChEBI" id="CHEBI:78515"/>
        <dbReference type="ChEBI" id="CHEBI:456215"/>
        <dbReference type="EC" id="6.1.1.22"/>
    </reaction>
</comment>
<keyword evidence="4" id="KW-0963">Cytoplasm</keyword>
<keyword evidence="9" id="KW-0689">Ribosomal protein</keyword>
<accession>A0A0V1DWC7</accession>
<dbReference type="InterPro" id="IPR002312">
    <property type="entry name" value="Asp/Asn-tRNA-synth_IIb"/>
</dbReference>
<evidence type="ECO:0000256" key="13">
    <source>
        <dbReference type="ARBA" id="ARBA00039867"/>
    </source>
</evidence>
<dbReference type="AlphaFoldDB" id="A0A0V1DWC7"/>
<dbReference type="FunFam" id="3.30.930.10:FF:000040">
    <property type="entry name" value="Asparagine--tRNA ligase, cytoplasmic"/>
    <property type="match status" value="1"/>
</dbReference>
<dbReference type="Pfam" id="PF20917">
    <property type="entry name" value="AsnRS_N"/>
    <property type="match status" value="1"/>
</dbReference>
<dbReference type="PRINTS" id="PR01042">
    <property type="entry name" value="TRNASYNTHASP"/>
</dbReference>
<evidence type="ECO:0000313" key="18">
    <source>
        <dbReference type="Proteomes" id="UP000054632"/>
    </source>
</evidence>
<evidence type="ECO:0000256" key="15">
    <source>
        <dbReference type="SAM" id="Coils"/>
    </source>
</evidence>
<feature type="domain" description="Aminoacyl-transfer RNA synthetases class-II family profile" evidence="16">
    <location>
        <begin position="602"/>
        <end position="896"/>
    </location>
</feature>
<dbReference type="InterPro" id="IPR045864">
    <property type="entry name" value="aa-tRNA-synth_II/BPL/LPL"/>
</dbReference>
<evidence type="ECO:0000256" key="12">
    <source>
        <dbReference type="ARBA" id="ARBA00029886"/>
    </source>
</evidence>
<dbReference type="GO" id="GO:0005524">
    <property type="term" value="F:ATP binding"/>
    <property type="evidence" value="ECO:0007669"/>
    <property type="project" value="UniProtKB-KW"/>
</dbReference>
<dbReference type="InterPro" id="IPR048952">
    <property type="entry name" value="AsnRS_N"/>
</dbReference>
<dbReference type="PANTHER" id="PTHR22594:SF16">
    <property type="entry name" value="ASPARAGINE--TRNA LIGASE, CYTOPLASMIC"/>
    <property type="match status" value="1"/>
</dbReference>
<keyword evidence="8" id="KW-0648">Protein biosynthesis</keyword>
<dbReference type="SUPFAM" id="SSF50249">
    <property type="entry name" value="Nucleic acid-binding proteins"/>
    <property type="match status" value="1"/>
</dbReference>
<dbReference type="NCBIfam" id="TIGR00457">
    <property type="entry name" value="asnS"/>
    <property type="match status" value="1"/>
</dbReference>
<dbReference type="InterPro" id="IPR034704">
    <property type="entry name" value="Ribosomal_bL28/bL31-like_sf"/>
</dbReference>
<evidence type="ECO:0000256" key="14">
    <source>
        <dbReference type="ARBA" id="ARBA00047844"/>
    </source>
</evidence>
<keyword evidence="15" id="KW-0175">Coiled coil</keyword>
<dbReference type="InterPro" id="IPR006195">
    <property type="entry name" value="aa-tRNA-synth_II"/>
</dbReference>
<protein>
    <recommendedName>
        <fullName evidence="13">Asparagine--tRNA ligase, cytoplasmic</fullName>
        <ecNumber evidence="3">6.1.1.22</ecNumber>
    </recommendedName>
    <alternativeName>
        <fullName evidence="12">Asparaginyl-tRNA synthetase</fullName>
    </alternativeName>
</protein>
<dbReference type="Pfam" id="PF00152">
    <property type="entry name" value="tRNA-synt_2"/>
    <property type="match status" value="1"/>
</dbReference>
<evidence type="ECO:0000256" key="9">
    <source>
        <dbReference type="ARBA" id="ARBA00022980"/>
    </source>
</evidence>
<dbReference type="GO" id="GO:0004816">
    <property type="term" value="F:asparagine-tRNA ligase activity"/>
    <property type="evidence" value="ECO:0007669"/>
    <property type="project" value="UniProtKB-EC"/>
</dbReference>
<dbReference type="GO" id="GO:0006421">
    <property type="term" value="P:asparaginyl-tRNA aminoacylation"/>
    <property type="evidence" value="ECO:0007669"/>
    <property type="project" value="InterPro"/>
</dbReference>
<keyword evidence="6" id="KW-0547">Nucleotide-binding</keyword>
<dbReference type="CDD" id="cd00776">
    <property type="entry name" value="AsxRS_core"/>
    <property type="match status" value="1"/>
</dbReference>
<dbReference type="Pfam" id="PF01336">
    <property type="entry name" value="tRNA_anti-codon"/>
    <property type="match status" value="1"/>
</dbReference>
<organism evidence="17 18">
    <name type="scientific">Trichinella pseudospiralis</name>
    <name type="common">Parasitic roundworm</name>
    <dbReference type="NCBI Taxonomy" id="6337"/>
    <lineage>
        <taxon>Eukaryota</taxon>
        <taxon>Metazoa</taxon>
        <taxon>Ecdysozoa</taxon>
        <taxon>Nematoda</taxon>
        <taxon>Enoplea</taxon>
        <taxon>Dorylaimia</taxon>
        <taxon>Trichinellida</taxon>
        <taxon>Trichinellidae</taxon>
        <taxon>Trichinella</taxon>
    </lineage>
</organism>
<evidence type="ECO:0000256" key="5">
    <source>
        <dbReference type="ARBA" id="ARBA00022598"/>
    </source>
</evidence>
<dbReference type="PROSITE" id="PS50862">
    <property type="entry name" value="AA_TRNA_LIGASE_II"/>
    <property type="match status" value="1"/>
</dbReference>
<dbReference type="Gene3D" id="2.40.50.140">
    <property type="entry name" value="Nucleic acid-binding proteins"/>
    <property type="match status" value="1"/>
</dbReference>
<dbReference type="InterPro" id="IPR012340">
    <property type="entry name" value="NA-bd_OB-fold"/>
</dbReference>
<feature type="coiled-coil region" evidence="15">
    <location>
        <begin position="427"/>
        <end position="461"/>
    </location>
</feature>
<dbReference type="InterPro" id="IPR004522">
    <property type="entry name" value="Asn-tRNA-ligase"/>
</dbReference>
<proteinExistence type="inferred from homology"/>
<dbReference type="CDD" id="cd04323">
    <property type="entry name" value="AsnRS_cyto_like_N"/>
    <property type="match status" value="1"/>
</dbReference>
<gene>
    <name evidence="17" type="primary">NARS</name>
    <name evidence="17" type="ORF">T4A_7950</name>
</gene>
<dbReference type="GO" id="GO:0005737">
    <property type="term" value="C:cytoplasm"/>
    <property type="evidence" value="ECO:0007669"/>
    <property type="project" value="UniProtKB-SubCell"/>
</dbReference>
<evidence type="ECO:0000256" key="4">
    <source>
        <dbReference type="ARBA" id="ARBA00022490"/>
    </source>
</evidence>
<comment type="similarity">
    <text evidence="2">Belongs to the class-II aminoacyl-tRNA synthetase family.</text>
</comment>
<evidence type="ECO:0000256" key="7">
    <source>
        <dbReference type="ARBA" id="ARBA00022840"/>
    </source>
</evidence>
<dbReference type="SUPFAM" id="SSF143800">
    <property type="entry name" value="L28p-like"/>
    <property type="match status" value="1"/>
</dbReference>
<dbReference type="Gene3D" id="3.30.930.10">
    <property type="entry name" value="Bira Bifunctional Protein, Domain 2"/>
    <property type="match status" value="1"/>
</dbReference>
<dbReference type="EMBL" id="JYDR01000201">
    <property type="protein sequence ID" value="KRY65633.1"/>
    <property type="molecule type" value="Genomic_DNA"/>
</dbReference>
<name>A0A0V1DWC7_TRIPS</name>
<dbReference type="GO" id="GO:0005840">
    <property type="term" value="C:ribosome"/>
    <property type="evidence" value="ECO:0007669"/>
    <property type="project" value="UniProtKB-KW"/>
</dbReference>
<evidence type="ECO:0000256" key="10">
    <source>
        <dbReference type="ARBA" id="ARBA00023146"/>
    </source>
</evidence>
<sequence>MMSSLKPRKVITWDKAERIWRNLDIWRNPDSVVHRLPVFYKQRYWENLLRDREPVHWRPFTERYRWNEKLKIREELENFPLAVIYPPEADLGLWGGEGIVKGYKLSNKPPRPKRFLPRLPRFWFPTLMKKVLYSEILDKYMLVTVTSRTLQLIDENQGLDYYLLRTNEVDLCSKLGCKLKRLLLLALARREFGQPEKADELLEKYAEFIIPESEAEWIGLDLNEACRKLQIMEQKVKPIPLIEIYRKEEEKLKQMDESASGKGIAKTLKICLRRRSPLKVHVHLCFTFVQSDLYSCFISYRMIALFSVIQRIYFLFVKGRVLIENDATFHHSYFVSWLILDLAHAFLLSAMAVDRVVSELKMLYVSDQNGSDEHGDGSESKPFRTVIHAMTKVGEPFPEFMVDGKTDDEKWVKISQSQFKKCHRIWLQEQKKSKNQQLKEIEDMKRREENLEAAKNIIIKEDASLPKAKIIKIAAARENMGCRVKLFGWVHRLRRQGKQMIFIVLRDGTGFLQCVLSGAMCQIYDALILATESSISITGILNDLPAGKEAPGGCELQADFWTLIGRSPPGGVEAVLNEESHPDVQLEQRHIALRGEHMTKLMRLRGALMKAFRDHYYDRNYCEVTPPTLVQTQVEGGSTLFSFNYYGQTAYLTQSSQLYLETCIPSLGDVYCIAMSYRAEKSRTRRHLSEYTHVEAECPFITFENLLERIEDIVCDVVDRVMKSPFGYLVKELNPNFKLPQKPFRRMTYLEAIKWLNDNGVKKEDGSEFVVGDDIPEAPERHMTDTLNVPILLNRFPKVLKSFYMNPCADDPTLTESVDLLLPGVGEIVGGSMRIWDEKELLDAFKRNNIKVEPYYWYTEQRKYGTCPHGGYGLGLERFLTWLAGLHHIRETVLYPRNK</sequence>
<evidence type="ECO:0000256" key="1">
    <source>
        <dbReference type="ARBA" id="ARBA00004496"/>
    </source>
</evidence>
<evidence type="ECO:0000256" key="11">
    <source>
        <dbReference type="ARBA" id="ARBA00023274"/>
    </source>
</evidence>
<dbReference type="GO" id="GO:0003676">
    <property type="term" value="F:nucleic acid binding"/>
    <property type="evidence" value="ECO:0007669"/>
    <property type="project" value="InterPro"/>
</dbReference>
<evidence type="ECO:0000256" key="2">
    <source>
        <dbReference type="ARBA" id="ARBA00008226"/>
    </source>
</evidence>
<comment type="subcellular location">
    <subcellularLocation>
        <location evidence="1">Cytoplasm</location>
    </subcellularLocation>
</comment>
<dbReference type="SUPFAM" id="SSF55681">
    <property type="entry name" value="Class II aaRS and biotin synthetases"/>
    <property type="match status" value="1"/>
</dbReference>
<keyword evidence="5 17" id="KW-0436">Ligase</keyword>
<keyword evidence="11" id="KW-0687">Ribonucleoprotein</keyword>
<keyword evidence="10" id="KW-0030">Aminoacyl-tRNA synthetase</keyword>